<comment type="caution">
    <text evidence="3">The sequence shown here is derived from an EMBL/GenBank/DDBJ whole genome shotgun (WGS) entry which is preliminary data.</text>
</comment>
<dbReference type="AlphaFoldDB" id="A0A9P9BHM5"/>
<protein>
    <recommendedName>
        <fullName evidence="5">NmrA-like domain-containing protein</fullName>
    </recommendedName>
</protein>
<evidence type="ECO:0000256" key="2">
    <source>
        <dbReference type="ARBA" id="ARBA00023002"/>
    </source>
</evidence>
<evidence type="ECO:0000256" key="1">
    <source>
        <dbReference type="ARBA" id="ARBA00022857"/>
    </source>
</evidence>
<dbReference type="PANTHER" id="PTHR47706:SF7">
    <property type="entry name" value="CIPA-LIKE, PUTATIVE (AFU_ORTHOLOGUE AFUA_1G01630)-RELATED"/>
    <property type="match status" value="1"/>
</dbReference>
<proteinExistence type="predicted"/>
<keyword evidence="1" id="KW-0521">NADP</keyword>
<dbReference type="Proteomes" id="UP000756346">
    <property type="component" value="Unassembled WGS sequence"/>
</dbReference>
<dbReference type="RefSeq" id="XP_046003718.1">
    <property type="nucleotide sequence ID" value="XM_046161379.1"/>
</dbReference>
<evidence type="ECO:0000313" key="4">
    <source>
        <dbReference type="Proteomes" id="UP000756346"/>
    </source>
</evidence>
<dbReference type="InterPro" id="IPR051609">
    <property type="entry name" value="NmrA/Isoflavone_reductase-like"/>
</dbReference>
<evidence type="ECO:0000313" key="3">
    <source>
        <dbReference type="EMBL" id="KAH7007930.1"/>
    </source>
</evidence>
<name>A0A9P9BHM5_9PEZI</name>
<keyword evidence="2" id="KW-0560">Oxidoreductase</keyword>
<accession>A0A9P9BHM5</accession>
<dbReference type="EMBL" id="JAGTJQ010000021">
    <property type="protein sequence ID" value="KAH7007930.1"/>
    <property type="molecule type" value="Genomic_DNA"/>
</dbReference>
<gene>
    <name evidence="3" type="ORF">B0I36DRAFT_390034</name>
</gene>
<organism evidence="3 4">
    <name type="scientific">Microdochium trichocladiopsis</name>
    <dbReference type="NCBI Taxonomy" id="1682393"/>
    <lineage>
        <taxon>Eukaryota</taxon>
        <taxon>Fungi</taxon>
        <taxon>Dikarya</taxon>
        <taxon>Ascomycota</taxon>
        <taxon>Pezizomycotina</taxon>
        <taxon>Sordariomycetes</taxon>
        <taxon>Xylariomycetidae</taxon>
        <taxon>Xylariales</taxon>
        <taxon>Microdochiaceae</taxon>
        <taxon>Microdochium</taxon>
    </lineage>
</organism>
<dbReference type="GeneID" id="70190925"/>
<sequence>MGLEKVVAANAARATSQIVQASERQTCHTPIVNGCWQGANGKANAATIAHTGEALAAALSLPEADLAKYKNSSVYAPSFYLTQREILKAIQRATGTTGVDWDIQVRDVNEVAKEYEEKISQGDGVAPSVKFFVTHFLEGRGGDFNHKVDAAELKKLEQLGLTKEDLDHVTKAALQ</sequence>
<dbReference type="PANTHER" id="PTHR47706">
    <property type="entry name" value="NMRA-LIKE FAMILY PROTEIN"/>
    <property type="match status" value="1"/>
</dbReference>
<dbReference type="GO" id="GO:0016491">
    <property type="term" value="F:oxidoreductase activity"/>
    <property type="evidence" value="ECO:0007669"/>
    <property type="project" value="UniProtKB-KW"/>
</dbReference>
<dbReference type="OrthoDB" id="419598at2759"/>
<keyword evidence="4" id="KW-1185">Reference proteome</keyword>
<reference evidence="3" key="1">
    <citation type="journal article" date="2021" name="Nat. Commun.">
        <title>Genetic determinants of endophytism in the Arabidopsis root mycobiome.</title>
        <authorList>
            <person name="Mesny F."/>
            <person name="Miyauchi S."/>
            <person name="Thiergart T."/>
            <person name="Pickel B."/>
            <person name="Atanasova L."/>
            <person name="Karlsson M."/>
            <person name="Huettel B."/>
            <person name="Barry K.W."/>
            <person name="Haridas S."/>
            <person name="Chen C."/>
            <person name="Bauer D."/>
            <person name="Andreopoulos W."/>
            <person name="Pangilinan J."/>
            <person name="LaButti K."/>
            <person name="Riley R."/>
            <person name="Lipzen A."/>
            <person name="Clum A."/>
            <person name="Drula E."/>
            <person name="Henrissat B."/>
            <person name="Kohler A."/>
            <person name="Grigoriev I.V."/>
            <person name="Martin F.M."/>
            <person name="Hacquard S."/>
        </authorList>
    </citation>
    <scope>NUCLEOTIDE SEQUENCE</scope>
    <source>
        <strain evidence="3">MPI-CAGE-CH-0230</strain>
    </source>
</reference>
<evidence type="ECO:0008006" key="5">
    <source>
        <dbReference type="Google" id="ProtNLM"/>
    </source>
</evidence>